<evidence type="ECO:0000313" key="2">
    <source>
        <dbReference type="EMBL" id="OXT00227.1"/>
    </source>
</evidence>
<organism evidence="2 3">
    <name type="scientific">Notoacmeibacter marinus</name>
    <dbReference type="NCBI Taxonomy" id="1876515"/>
    <lineage>
        <taxon>Bacteria</taxon>
        <taxon>Pseudomonadati</taxon>
        <taxon>Pseudomonadota</taxon>
        <taxon>Alphaproteobacteria</taxon>
        <taxon>Hyphomicrobiales</taxon>
        <taxon>Notoacmeibacteraceae</taxon>
        <taxon>Notoacmeibacter</taxon>
    </lineage>
</organism>
<keyword evidence="3" id="KW-1185">Reference proteome</keyword>
<feature type="region of interest" description="Disordered" evidence="1">
    <location>
        <begin position="529"/>
        <end position="573"/>
    </location>
</feature>
<evidence type="ECO:0000256" key="1">
    <source>
        <dbReference type="SAM" id="MobiDB-lite"/>
    </source>
</evidence>
<feature type="region of interest" description="Disordered" evidence="1">
    <location>
        <begin position="739"/>
        <end position="776"/>
    </location>
</feature>
<proteinExistence type="predicted"/>
<protein>
    <submittedName>
        <fullName evidence="2">Uncharacterized protein</fullName>
    </submittedName>
</protein>
<dbReference type="AlphaFoldDB" id="A0A231UWK2"/>
<dbReference type="Proteomes" id="UP000215405">
    <property type="component" value="Unassembled WGS sequence"/>
</dbReference>
<sequence>MSANSQKKPVGRDFSISDDDPLAELTRIIGLDASPQQGEPEAESLDASLADMLDPSLGDDLDTVPHAESDAAPEPWEAGPIHQPDETTADFSADTPSDDLSIDLTELDTLDLDHSLDEMRADEVPAVDEVVSVDGAAAMDVDYPVEAAQTEPVDADSEDVFIRSLDQDFLKHSEPADAAPAADTLFDDAELAAIMGSDGSTAEPPIAAEETADGAGLSADDLVADEGLAAFGLAEEGGSTTDPDELDIELDASDLAMAEFDEDSFFETVQAREEPVQPAPEASADLDEDSFVDAFDAALMEDFRTDDGLPAETVEADRDAVIETGSVDDAIILREPVAEAADDVPLSADEADLLQEEAALLDETGELTDILDGADEARIPDFADAAPVEAPTEPFEAAASPSEGETFADPSVVAAAVPAAPEWSGGYETAPDLSDDLAVEPEVDFAHAGDPDVPDIETRVYDEMTVPMTDALDIPDISDSDTDGASGYQEDALADEFADILRAEGMSAHAPQPDSAVAASYGGDAVADDAWEDPSFGTAGEPDYMSDPSFDVSQLSPAEPPADFGADTDRDDVRVGFLPPERGSSLSRYALYGGAALLALLVAGGGYVFFSGDGGDGEVAIIRADSEPLKVRPADTQSAAAGPKENEVYETVEGRTGNQPQQNELVDTTEKPLEIAGKDETRIAANDTDSETPVRRDVVSIEPRKVRTFIVKPDGSIVPRGSSDSTAAVAATGTTIASADGAGATQPANASTEALRPGRVDPAAATPIGGAGNADATGVDPNDLALAPASGDPATAALAASATEAAATAAVESDPETASIAEQIVDIPLPLSRPNVGRVAPQQTAVAPVTATTAAPATPTPTPSGASTTATAATPPAWVQISSHPTREAAQVSYRAMSQRYNSLLAGRGVNIVPAEISGRGTFYRVNISASSFADATALCGQIKSAGGDCLARR</sequence>
<feature type="region of interest" description="Disordered" evidence="1">
    <location>
        <begin position="30"/>
        <end position="100"/>
    </location>
</feature>
<dbReference type="RefSeq" id="WP_094077052.1">
    <property type="nucleotide sequence ID" value="NZ_NBYO01000002.1"/>
</dbReference>
<reference evidence="3" key="1">
    <citation type="journal article" date="2017" name="Int. J. Syst. Evol. Microbiol.">
        <title>Notoacmeibacter marinus gen. nov., sp. nov., isolated from the gut of a limpet and proposal of Notoacmeibacteraceae fam. nov. in the order Rhizobiales of the class Alphaproteobacteria.</title>
        <authorList>
            <person name="Huang Z."/>
            <person name="Guo F."/>
            <person name="Lai Q."/>
        </authorList>
    </citation>
    <scope>NUCLEOTIDE SEQUENCE [LARGE SCALE GENOMIC DNA]</scope>
    <source>
        <strain evidence="3">XMTR2A4</strain>
    </source>
</reference>
<accession>A0A231UWK2</accession>
<gene>
    <name evidence="2" type="ORF">B7H23_08615</name>
</gene>
<comment type="caution">
    <text evidence="2">The sequence shown here is derived from an EMBL/GenBank/DDBJ whole genome shotgun (WGS) entry which is preliminary data.</text>
</comment>
<name>A0A231UWK2_9HYPH</name>
<dbReference type="EMBL" id="NBYO01000002">
    <property type="protein sequence ID" value="OXT00227.1"/>
    <property type="molecule type" value="Genomic_DNA"/>
</dbReference>
<feature type="region of interest" description="Disordered" evidence="1">
    <location>
        <begin position="847"/>
        <end position="870"/>
    </location>
</feature>
<evidence type="ECO:0000313" key="3">
    <source>
        <dbReference type="Proteomes" id="UP000215405"/>
    </source>
</evidence>